<gene>
    <name evidence="2" type="ORF">PFCIRM138_01750</name>
</gene>
<feature type="transmembrane region" description="Helical" evidence="1">
    <location>
        <begin position="12"/>
        <end position="34"/>
    </location>
</feature>
<keyword evidence="1" id="KW-1133">Transmembrane helix</keyword>
<accession>A0A068VWI3</accession>
<dbReference type="KEGG" id="pfre:RM25_1463"/>
<dbReference type="GeneID" id="61221824"/>
<dbReference type="InterPro" id="IPR003425">
    <property type="entry name" value="CCB3/YggT"/>
</dbReference>
<keyword evidence="1" id="KW-0472">Membrane</keyword>
<evidence type="ECO:0000313" key="2">
    <source>
        <dbReference type="EMBL" id="CEP27468.1"/>
    </source>
</evidence>
<dbReference type="PATRIC" id="fig|66712.6.peg.1492"/>
<dbReference type="GO" id="GO:0016020">
    <property type="term" value="C:membrane"/>
    <property type="evidence" value="ECO:0007669"/>
    <property type="project" value="InterPro"/>
</dbReference>
<keyword evidence="1" id="KW-0812">Transmembrane</keyword>
<dbReference type="AlphaFoldDB" id="A0A068VWI3"/>
<sequence>MLIAYTARVLLILLNVYLGLLFVRAIMSWVPLFAPNWRPRGPILVIFEIIYTLTDPPLKFVSRVIRPVHIGSVGLDMGFLVVVLAIIVAQRVLVIFA</sequence>
<evidence type="ECO:0008006" key="3">
    <source>
        <dbReference type="Google" id="ProtNLM"/>
    </source>
</evidence>
<dbReference type="RefSeq" id="WP_013161409.1">
    <property type="nucleotide sequence ID" value="NZ_CP010341.1"/>
</dbReference>
<proteinExistence type="predicted"/>
<name>A0A068VWI3_PROFF</name>
<reference evidence="2" key="1">
    <citation type="submission" date="2014-08" db="EMBL/GenBank/DDBJ databases">
        <authorList>
            <person name="Falentin Helene"/>
        </authorList>
    </citation>
    <scope>NUCLEOTIDE SEQUENCE</scope>
</reference>
<evidence type="ECO:0000256" key="1">
    <source>
        <dbReference type="SAM" id="Phobius"/>
    </source>
</evidence>
<dbReference type="EMBL" id="LM676436">
    <property type="protein sequence ID" value="CEP27468.1"/>
    <property type="molecule type" value="Genomic_DNA"/>
</dbReference>
<dbReference type="Pfam" id="PF02325">
    <property type="entry name" value="CCB3_YggT"/>
    <property type="match status" value="1"/>
</dbReference>
<protein>
    <recommendedName>
        <fullName evidence="3">YggT family protein</fullName>
    </recommendedName>
</protein>
<organism evidence="2">
    <name type="scientific">Propionibacterium freudenreichii subsp. freudenreichii</name>
    <dbReference type="NCBI Taxonomy" id="66712"/>
    <lineage>
        <taxon>Bacteria</taxon>
        <taxon>Bacillati</taxon>
        <taxon>Actinomycetota</taxon>
        <taxon>Actinomycetes</taxon>
        <taxon>Propionibacteriales</taxon>
        <taxon>Propionibacteriaceae</taxon>
        <taxon>Propionibacterium</taxon>
    </lineage>
</organism>
<feature type="transmembrane region" description="Helical" evidence="1">
    <location>
        <begin position="77"/>
        <end position="96"/>
    </location>
</feature>